<name>A0A7M1S1J8_9BACT</name>
<dbReference type="AlphaFoldDB" id="A0A7M1S1J8"/>
<accession>A0A7M1S1J8</accession>
<keyword evidence="2" id="KW-1185">Reference proteome</keyword>
<evidence type="ECO:0000313" key="2">
    <source>
        <dbReference type="Proteomes" id="UP000595074"/>
    </source>
</evidence>
<dbReference type="EMBL" id="CP063164">
    <property type="protein sequence ID" value="QOR61226.1"/>
    <property type="molecule type" value="Genomic_DNA"/>
</dbReference>
<protein>
    <submittedName>
        <fullName evidence="1">Uncharacterized protein</fullName>
    </submittedName>
</protein>
<organism evidence="1 2">
    <name type="scientific">Sulfurovum indicum</name>
    <dbReference type="NCBI Taxonomy" id="2779528"/>
    <lineage>
        <taxon>Bacteria</taxon>
        <taxon>Pseudomonadati</taxon>
        <taxon>Campylobacterota</taxon>
        <taxon>Epsilonproteobacteria</taxon>
        <taxon>Campylobacterales</taxon>
        <taxon>Sulfurovaceae</taxon>
        <taxon>Sulfurovum</taxon>
    </lineage>
</organism>
<gene>
    <name evidence="1" type="ORF">IMZ28_07130</name>
</gene>
<evidence type="ECO:0000313" key="1">
    <source>
        <dbReference type="EMBL" id="QOR61226.1"/>
    </source>
</evidence>
<sequence length="77" mass="9368">MTAPIITKHAKRRLKQRAGLAKRAHEKHIYKVLKEGMFLYRNRENNVFYMRYHTKEYVFGLTKQLEPILITLYLKYP</sequence>
<reference evidence="1 2" key="1">
    <citation type="submission" date="2020-10" db="EMBL/GenBank/DDBJ databases">
        <title>The genome of sulfurovum sp.</title>
        <authorList>
            <person name="Xie S."/>
            <person name="Shao Z."/>
            <person name="Jiang L."/>
        </authorList>
    </citation>
    <scope>NUCLEOTIDE SEQUENCE [LARGE SCALE GENOMIC DNA]</scope>
    <source>
        <strain evidence="1 2">ST-419</strain>
    </source>
</reference>
<dbReference type="KEGG" id="sinu:IMZ28_07130"/>
<dbReference type="RefSeq" id="WP_197547899.1">
    <property type="nucleotide sequence ID" value="NZ_CP063164.1"/>
</dbReference>
<proteinExistence type="predicted"/>
<dbReference type="Proteomes" id="UP000595074">
    <property type="component" value="Chromosome"/>
</dbReference>